<reference evidence="2 3" key="1">
    <citation type="submission" date="2024-01" db="EMBL/GenBank/DDBJ databases">
        <title>Genome assemblies of Stephania.</title>
        <authorList>
            <person name="Yang L."/>
        </authorList>
    </citation>
    <scope>NUCLEOTIDE SEQUENCE [LARGE SCALE GENOMIC DNA]</scope>
    <source>
        <strain evidence="2">YNDBR</strain>
        <tissue evidence="2">Leaf</tissue>
    </source>
</reference>
<dbReference type="EMBL" id="JBBNAF010000010">
    <property type="protein sequence ID" value="KAK9106692.1"/>
    <property type="molecule type" value="Genomic_DNA"/>
</dbReference>
<proteinExistence type="predicted"/>
<dbReference type="Proteomes" id="UP001420932">
    <property type="component" value="Unassembled WGS sequence"/>
</dbReference>
<sequence>MRIGKEKKREREREVSGRRQRAAAGSSAWWRVALRGSSERRWSVEGSDFGGTGVLERGVLDRFG</sequence>
<gene>
    <name evidence="2" type="ORF">Syun_022703</name>
</gene>
<keyword evidence="3" id="KW-1185">Reference proteome</keyword>
<accession>A0AAP0I1Q4</accession>
<feature type="compositionally biased region" description="Basic and acidic residues" evidence="1">
    <location>
        <begin position="7"/>
        <end position="17"/>
    </location>
</feature>
<protein>
    <submittedName>
        <fullName evidence="2">Uncharacterized protein</fullName>
    </submittedName>
</protein>
<evidence type="ECO:0000256" key="1">
    <source>
        <dbReference type="SAM" id="MobiDB-lite"/>
    </source>
</evidence>
<evidence type="ECO:0000313" key="2">
    <source>
        <dbReference type="EMBL" id="KAK9106692.1"/>
    </source>
</evidence>
<evidence type="ECO:0000313" key="3">
    <source>
        <dbReference type="Proteomes" id="UP001420932"/>
    </source>
</evidence>
<comment type="caution">
    <text evidence="2">The sequence shown here is derived from an EMBL/GenBank/DDBJ whole genome shotgun (WGS) entry which is preliminary data.</text>
</comment>
<organism evidence="2 3">
    <name type="scientific">Stephania yunnanensis</name>
    <dbReference type="NCBI Taxonomy" id="152371"/>
    <lineage>
        <taxon>Eukaryota</taxon>
        <taxon>Viridiplantae</taxon>
        <taxon>Streptophyta</taxon>
        <taxon>Embryophyta</taxon>
        <taxon>Tracheophyta</taxon>
        <taxon>Spermatophyta</taxon>
        <taxon>Magnoliopsida</taxon>
        <taxon>Ranunculales</taxon>
        <taxon>Menispermaceae</taxon>
        <taxon>Menispermoideae</taxon>
        <taxon>Cissampelideae</taxon>
        <taxon>Stephania</taxon>
    </lineage>
</organism>
<feature type="region of interest" description="Disordered" evidence="1">
    <location>
        <begin position="1"/>
        <end position="24"/>
    </location>
</feature>
<name>A0AAP0I1Q4_9MAGN</name>
<dbReference type="AlphaFoldDB" id="A0AAP0I1Q4"/>